<feature type="domain" description="Periplasmic binding protein" evidence="3">
    <location>
        <begin position="56"/>
        <end position="310"/>
    </location>
</feature>
<dbReference type="InterPro" id="IPR025997">
    <property type="entry name" value="SBP_2_dom"/>
</dbReference>
<dbReference type="Pfam" id="PF13407">
    <property type="entry name" value="Peripla_BP_4"/>
    <property type="match status" value="1"/>
</dbReference>
<dbReference type="PANTHER" id="PTHR30036:SF7">
    <property type="entry name" value="ABC TRANSPORTER PERIPLASMIC-BINDING PROTEIN YPHF"/>
    <property type="match status" value="1"/>
</dbReference>
<organism evidence="4">
    <name type="scientific">freshwater metagenome</name>
    <dbReference type="NCBI Taxonomy" id="449393"/>
    <lineage>
        <taxon>unclassified sequences</taxon>
        <taxon>metagenomes</taxon>
        <taxon>ecological metagenomes</taxon>
    </lineage>
</organism>
<protein>
    <submittedName>
        <fullName evidence="4">Unannotated protein</fullName>
    </submittedName>
</protein>
<dbReference type="InterPro" id="IPR050555">
    <property type="entry name" value="Bact_Solute-Bind_Prot2"/>
</dbReference>
<comment type="similarity">
    <text evidence="2">Belongs to the bacterial solute-binding protein 2 family.</text>
</comment>
<name>A0A6J7SGL6_9ZZZZ</name>
<proteinExistence type="inferred from homology"/>
<comment type="subcellular location">
    <subcellularLocation>
        <location evidence="1">Cell envelope</location>
    </subcellularLocation>
</comment>
<evidence type="ECO:0000259" key="3">
    <source>
        <dbReference type="Pfam" id="PF13407"/>
    </source>
</evidence>
<dbReference type="Gene3D" id="3.40.50.2300">
    <property type="match status" value="2"/>
</dbReference>
<evidence type="ECO:0000256" key="1">
    <source>
        <dbReference type="ARBA" id="ARBA00004196"/>
    </source>
</evidence>
<reference evidence="4" key="1">
    <citation type="submission" date="2020-05" db="EMBL/GenBank/DDBJ databases">
        <authorList>
            <person name="Chiriac C."/>
            <person name="Salcher M."/>
            <person name="Ghai R."/>
            <person name="Kavagutti S V."/>
        </authorList>
    </citation>
    <scope>NUCLEOTIDE SEQUENCE</scope>
</reference>
<accession>A0A6J7SGL6</accession>
<dbReference type="SUPFAM" id="SSF53822">
    <property type="entry name" value="Periplasmic binding protein-like I"/>
    <property type="match status" value="1"/>
</dbReference>
<evidence type="ECO:0000313" key="4">
    <source>
        <dbReference type="EMBL" id="CAB5040156.1"/>
    </source>
</evidence>
<dbReference type="EMBL" id="CAFBQB010000018">
    <property type="protein sequence ID" value="CAB5040156.1"/>
    <property type="molecule type" value="Genomic_DNA"/>
</dbReference>
<sequence length="361" mass="37535">MTRNKSRVLKVASSIGIAAMLFASSVSTAATSSAAAKPSWCGPKKITMAFTDGFGGNSWRLVTTASGKAEAALCPSVTKFYYADGQGSTSKSISDVKGFVAKGVNAIVVFADAANAMLPALTAAYKAGVVTVPYRVTVGGKVGVNYSAYVGTDFAGAGKNWADWALKNLPAGGNVLFLSGPAGNSQGVEEAKGFWKVMASHPEFKKIGAQPFEATNWDPALTQKVLTAAIAANPKIDLILSDFGPSLVGALDAAVKTGWKVPAIATSDGNVLGCFWQDNHATQPNFKMMTVSTQNDHARLAIDWAIAKATGGKLPGTVYPSYIFEDSVSGKPSAVQCRKDLPGDVYLSAKMSGDDQAKLGK</sequence>
<dbReference type="GO" id="GO:0030288">
    <property type="term" value="C:outer membrane-bounded periplasmic space"/>
    <property type="evidence" value="ECO:0007669"/>
    <property type="project" value="TreeGrafter"/>
</dbReference>
<dbReference type="PANTHER" id="PTHR30036">
    <property type="entry name" value="D-XYLOSE-BINDING PERIPLASMIC PROTEIN"/>
    <property type="match status" value="1"/>
</dbReference>
<dbReference type="GO" id="GO:0030246">
    <property type="term" value="F:carbohydrate binding"/>
    <property type="evidence" value="ECO:0007669"/>
    <property type="project" value="TreeGrafter"/>
</dbReference>
<evidence type="ECO:0000256" key="2">
    <source>
        <dbReference type="ARBA" id="ARBA00007639"/>
    </source>
</evidence>
<dbReference type="InterPro" id="IPR028082">
    <property type="entry name" value="Peripla_BP_I"/>
</dbReference>
<dbReference type="AlphaFoldDB" id="A0A6J7SGL6"/>
<gene>
    <name evidence="4" type="ORF">UFOPK4248_00231</name>
</gene>